<accession>A0A5B9DEG8</accession>
<proteinExistence type="predicted"/>
<protein>
    <submittedName>
        <fullName evidence="1">Uncharacterized protein</fullName>
    </submittedName>
</protein>
<dbReference type="GeneID" id="41331195"/>
<sequence>MRKNKLFLCLLLVSILGISTFGNATAYNNRNVELSDEVYLIVSAEYPESEDDGPEDPPELLPNDEIIEFINATYYDIDGDGSEDDVLTDFIFRVPTGNFAFMRCDIYVELELPSTTTFYAYFRFFGAFSEVAFFLDWINVATEGGDYIFTVVIDYVGTDITGYPLSGIISDFIVFDPPVNGPIGGFPG</sequence>
<dbReference type="AlphaFoldDB" id="A0A5B9DEG8"/>
<name>A0A5B9DEG8_9ARCH</name>
<dbReference type="Proteomes" id="UP000321408">
    <property type="component" value="Chromosome"/>
</dbReference>
<reference evidence="1 2" key="1">
    <citation type="journal article" date="2020" name="Nature">
        <title>Isolation of an archaeon at the prokaryote-eukaryote interface.</title>
        <authorList>
            <person name="Imachi H."/>
            <person name="Nobu M.K."/>
            <person name="Nakahara N."/>
            <person name="Morono Y."/>
            <person name="Ogawara M."/>
            <person name="Takaki Y."/>
            <person name="Takano Y."/>
            <person name="Uematsu K."/>
            <person name="Ikuta T."/>
            <person name="Ito M."/>
            <person name="Matsui Y."/>
            <person name="Miyazaki M."/>
            <person name="Murata K."/>
            <person name="Saito Y."/>
            <person name="Sakai S."/>
            <person name="Song C."/>
            <person name="Tasumi E."/>
            <person name="Yamanaka Y."/>
            <person name="Yamaguchi T."/>
            <person name="Kamagata Y."/>
            <person name="Tamaki H."/>
            <person name="Takai K."/>
        </authorList>
    </citation>
    <scope>NUCLEOTIDE SEQUENCE [LARGE SCALE GENOMIC DNA]</scope>
    <source>
        <strain evidence="1 2">MK-D1</strain>
    </source>
</reference>
<evidence type="ECO:0000313" key="1">
    <source>
        <dbReference type="EMBL" id="QEE17391.1"/>
    </source>
</evidence>
<gene>
    <name evidence="1" type="ORF">DSAG12_03225</name>
</gene>
<reference evidence="1 2" key="2">
    <citation type="journal article" date="2024" name="Int. J. Syst. Evol. Microbiol.">
        <title>Promethearchaeum syntrophicum gen. nov., sp. nov., an anaerobic, obligately syntrophic archaeon, the first isolate of the lineage 'Asgard' archaea, and proposal of the new archaeal phylum Promethearchaeota phyl. nov. and kingdom Promethearchaeati regn. nov.</title>
        <authorList>
            <person name="Imachi H."/>
            <person name="Nobu M.K."/>
            <person name="Kato S."/>
            <person name="Takaki Y."/>
            <person name="Miyazaki M."/>
            <person name="Miyata M."/>
            <person name="Ogawara M."/>
            <person name="Saito Y."/>
            <person name="Sakai S."/>
            <person name="Tahara Y.O."/>
            <person name="Takano Y."/>
            <person name="Tasumi E."/>
            <person name="Uematsu K."/>
            <person name="Yoshimura T."/>
            <person name="Itoh T."/>
            <person name="Ohkuma M."/>
            <person name="Takai K."/>
        </authorList>
    </citation>
    <scope>NUCLEOTIDE SEQUENCE [LARGE SCALE GENOMIC DNA]</scope>
    <source>
        <strain evidence="1 2">MK-D1</strain>
    </source>
</reference>
<dbReference type="EMBL" id="CP042905">
    <property type="protein sequence ID" value="QEE17391.1"/>
    <property type="molecule type" value="Genomic_DNA"/>
</dbReference>
<evidence type="ECO:0000313" key="2">
    <source>
        <dbReference type="Proteomes" id="UP000321408"/>
    </source>
</evidence>
<keyword evidence="2" id="KW-1185">Reference proteome</keyword>
<dbReference type="RefSeq" id="WP_147664285.1">
    <property type="nucleotide sequence ID" value="NZ_CP042905.2"/>
</dbReference>
<organism evidence="1 2">
    <name type="scientific">Promethearchaeum syntrophicum</name>
    <dbReference type="NCBI Taxonomy" id="2594042"/>
    <lineage>
        <taxon>Archaea</taxon>
        <taxon>Promethearchaeati</taxon>
        <taxon>Promethearchaeota</taxon>
        <taxon>Promethearchaeia</taxon>
        <taxon>Promethearchaeales</taxon>
        <taxon>Promethearchaeaceae</taxon>
        <taxon>Promethearchaeum</taxon>
    </lineage>
</organism>
<dbReference type="KEGG" id="psyt:DSAG12_03225"/>